<keyword evidence="2" id="KW-1185">Reference proteome</keyword>
<gene>
    <name evidence="1" type="ORF">DP181_01230</name>
</gene>
<dbReference type="Proteomes" id="UP000250603">
    <property type="component" value="Unassembled WGS sequence"/>
</dbReference>
<comment type="caution">
    <text evidence="1">The sequence shown here is derived from an EMBL/GenBank/DDBJ whole genome shotgun (WGS) entry which is preliminary data.</text>
</comment>
<name>A0ABX9F9U9_9ENTR</name>
<evidence type="ECO:0000313" key="2">
    <source>
        <dbReference type="Proteomes" id="UP000250603"/>
    </source>
</evidence>
<accession>A0ABX9F9U9</accession>
<dbReference type="EMBL" id="QMCK01000005">
    <property type="protein sequence ID" value="RAY29945.1"/>
    <property type="molecule type" value="Genomic_DNA"/>
</dbReference>
<sequence length="59" mass="6913">MRARTKVRAFFFYILQRGGFELCFLCGDGVGWRFAYPTYKEFTPPPSVHTLRLENRPAP</sequence>
<protein>
    <submittedName>
        <fullName evidence="1">Uncharacterized protein</fullName>
    </submittedName>
</protein>
<proteinExistence type="predicted"/>
<reference evidence="1 2" key="1">
    <citation type="submission" date="2018-06" db="EMBL/GenBank/DDBJ databases">
        <title>ACT-28, a chromosomally-encoded AmpC with carbapenemase activity from Enterobacter kobei.</title>
        <authorList>
            <person name="Jousset A.B."/>
            <person name="Oueslati S."/>
            <person name="Bernabeu S."/>
            <person name="Takissian J."/>
            <person name="Creton E."/>
            <person name="Vogel A."/>
            <person name="Cotellon G."/>
            <person name="Bonnin R.A."/>
            <person name="Dortet L."/>
            <person name="Naas T."/>
        </authorList>
    </citation>
    <scope>NUCLEOTIDE SEQUENCE [LARGE SCALE GENOMIC DNA]</scope>
    <source>
        <strain evidence="1 2">149H6</strain>
    </source>
</reference>
<evidence type="ECO:0000313" key="1">
    <source>
        <dbReference type="EMBL" id="RAY29945.1"/>
    </source>
</evidence>
<organism evidence="1 2">
    <name type="scientific">Enterobacter kobei</name>
    <dbReference type="NCBI Taxonomy" id="208224"/>
    <lineage>
        <taxon>Bacteria</taxon>
        <taxon>Pseudomonadati</taxon>
        <taxon>Pseudomonadota</taxon>
        <taxon>Gammaproteobacteria</taxon>
        <taxon>Enterobacterales</taxon>
        <taxon>Enterobacteriaceae</taxon>
        <taxon>Enterobacter</taxon>
        <taxon>Enterobacter cloacae complex</taxon>
    </lineage>
</organism>